<organism evidence="1 2">
    <name type="scientific">Vigna angularis var. angularis</name>
    <dbReference type="NCBI Taxonomy" id="157739"/>
    <lineage>
        <taxon>Eukaryota</taxon>
        <taxon>Viridiplantae</taxon>
        <taxon>Streptophyta</taxon>
        <taxon>Embryophyta</taxon>
        <taxon>Tracheophyta</taxon>
        <taxon>Spermatophyta</taxon>
        <taxon>Magnoliopsida</taxon>
        <taxon>eudicotyledons</taxon>
        <taxon>Gunneridae</taxon>
        <taxon>Pentapetalae</taxon>
        <taxon>rosids</taxon>
        <taxon>fabids</taxon>
        <taxon>Fabales</taxon>
        <taxon>Fabaceae</taxon>
        <taxon>Papilionoideae</taxon>
        <taxon>50 kb inversion clade</taxon>
        <taxon>NPAAA clade</taxon>
        <taxon>indigoferoid/millettioid clade</taxon>
        <taxon>Phaseoleae</taxon>
        <taxon>Vigna</taxon>
    </lineage>
</organism>
<name>A0A0S3TA04_PHAAN</name>
<evidence type="ECO:0000313" key="2">
    <source>
        <dbReference type="Proteomes" id="UP000291084"/>
    </source>
</evidence>
<protein>
    <submittedName>
        <fullName evidence="1">Uncharacterized protein</fullName>
    </submittedName>
</protein>
<dbReference type="Proteomes" id="UP000291084">
    <property type="component" value="Chromosome 11"/>
</dbReference>
<evidence type="ECO:0000313" key="1">
    <source>
        <dbReference type="EMBL" id="BAU02058.1"/>
    </source>
</evidence>
<keyword evidence="2" id="KW-1185">Reference proteome</keyword>
<reference evidence="1 2" key="1">
    <citation type="journal article" date="2015" name="Sci. Rep.">
        <title>The power of single molecule real-time sequencing technology in the de novo assembly of a eukaryotic genome.</title>
        <authorList>
            <person name="Sakai H."/>
            <person name="Naito K."/>
            <person name="Ogiso-Tanaka E."/>
            <person name="Takahashi Y."/>
            <person name="Iseki K."/>
            <person name="Muto C."/>
            <person name="Satou K."/>
            <person name="Teruya K."/>
            <person name="Shiroma A."/>
            <person name="Shimoji M."/>
            <person name="Hirano T."/>
            <person name="Itoh T."/>
            <person name="Kaga A."/>
            <person name="Tomooka N."/>
        </authorList>
    </citation>
    <scope>NUCLEOTIDE SEQUENCE [LARGE SCALE GENOMIC DNA]</scope>
    <source>
        <strain evidence="2">cv. Shumari</strain>
    </source>
</reference>
<sequence>MCIHKNMFIYIRGTYQILKQVIKKQCIQVRTPISRCVCMIHSKNLIHQFRITNCNSKNIRQGFLRFNMHKIIKIILHLTQTDRKFNFRINLLWLLKNHLTNLQVSSCIIKTFIEFHVSAKMVTIRYVNVLYGK</sequence>
<proteinExistence type="predicted"/>
<gene>
    <name evidence="1" type="primary">Vigan.11G147300</name>
    <name evidence="1" type="ORF">VIGAN_11147300</name>
</gene>
<dbReference type="AlphaFoldDB" id="A0A0S3TA04"/>
<dbReference type="EMBL" id="AP015044">
    <property type="protein sequence ID" value="BAU02058.1"/>
    <property type="molecule type" value="Genomic_DNA"/>
</dbReference>
<accession>A0A0S3TA04</accession>